<dbReference type="VEuPathDB" id="FungiDB:BCV72DRAFT_217268"/>
<organism evidence="1 2">
    <name type="scientific">Rhizopus microsporus</name>
    <dbReference type="NCBI Taxonomy" id="58291"/>
    <lineage>
        <taxon>Eukaryota</taxon>
        <taxon>Fungi</taxon>
        <taxon>Fungi incertae sedis</taxon>
        <taxon>Mucoromycota</taxon>
        <taxon>Mucoromycotina</taxon>
        <taxon>Mucoromycetes</taxon>
        <taxon>Mucorales</taxon>
        <taxon>Mucorineae</taxon>
        <taxon>Rhizopodaceae</taxon>
        <taxon>Rhizopus</taxon>
    </lineage>
</organism>
<evidence type="ECO:0000313" key="2">
    <source>
        <dbReference type="Proteomes" id="UP000242381"/>
    </source>
</evidence>
<proteinExistence type="predicted"/>
<evidence type="ECO:0000313" key="1">
    <source>
        <dbReference type="EMBL" id="ORE22656.1"/>
    </source>
</evidence>
<dbReference type="EMBL" id="KV921264">
    <property type="protein sequence ID" value="ORE22656.1"/>
    <property type="molecule type" value="Genomic_DNA"/>
</dbReference>
<protein>
    <submittedName>
        <fullName evidence="1">Uncharacterized protein</fullName>
    </submittedName>
</protein>
<accession>A0A1X0SEC5</accession>
<sequence length="229" mass="26316">MSMKEIYSEITLITSLFDAKSVKSFSIWCGMAKLDFTRRRLLWALKKRHREPIAKKLLDVGREHKMRIENLKKDGYQVTGYLRKSSGKGDASMRLRLLDLMVDRLIKDSSMDMVFASYSSSSKQPFTDHDRTDPLRAPKTLGSTQDLLRLLSTASKPIAIVAIDFAGLTTNINDLIQWLRDHETLKIVLIDNIEALNQSYTFTREQLLSDISVLRQFDPRPAPIKRLLK</sequence>
<name>A0A1X0SEC5_RHIZD</name>
<gene>
    <name evidence="1" type="ORF">BCV71DRAFT_284966</name>
</gene>
<dbReference type="AlphaFoldDB" id="A0A1X0SEC5"/>
<reference evidence="1 2" key="1">
    <citation type="journal article" date="2016" name="Proc. Natl. Acad. Sci. U.S.A.">
        <title>Lipid metabolic changes in an early divergent fungus govern the establishment of a mutualistic symbiosis with endobacteria.</title>
        <authorList>
            <person name="Lastovetsky O.A."/>
            <person name="Gaspar M.L."/>
            <person name="Mondo S.J."/>
            <person name="LaButti K.M."/>
            <person name="Sandor L."/>
            <person name="Grigoriev I.V."/>
            <person name="Henry S.A."/>
            <person name="Pawlowska T.E."/>
        </authorList>
    </citation>
    <scope>NUCLEOTIDE SEQUENCE [LARGE SCALE GENOMIC DNA]</scope>
    <source>
        <strain evidence="1 2">ATCC 11559</strain>
    </source>
</reference>
<dbReference type="Proteomes" id="UP000242381">
    <property type="component" value="Unassembled WGS sequence"/>
</dbReference>
<dbReference type="OMA" id="MWNTETI"/>